<keyword evidence="6" id="KW-0175">Coiled coil</keyword>
<evidence type="ECO:0000256" key="6">
    <source>
        <dbReference type="SAM" id="Coils"/>
    </source>
</evidence>
<dbReference type="EMBL" id="VRMN01000002">
    <property type="protein sequence ID" value="KAA8496486.1"/>
    <property type="molecule type" value="Genomic_DNA"/>
</dbReference>
<evidence type="ECO:0000256" key="3">
    <source>
        <dbReference type="ARBA" id="ARBA00023128"/>
    </source>
</evidence>
<keyword evidence="3 5" id="KW-0496">Mitochondrion</keyword>
<comment type="caution">
    <text evidence="7">The sequence shown here is derived from an EMBL/GenBank/DDBJ whole genome shotgun (WGS) entry which is preliminary data.</text>
</comment>
<gene>
    <name evidence="7" type="ORF">FVE85_0215</name>
</gene>
<sequence length="121" mass="13793">MAAARGSWFVVGGCASRHAVENETDGCCDIGAVRDTTWVAMHPNLALHIHPVCQEFILALQECHAENKYLKYVGACNDVRLELDRCLKQESRVRRELNLQAAREEKERVRERMKERGAKLD</sequence>
<dbReference type="PROSITE" id="PS51808">
    <property type="entry name" value="CHCH"/>
    <property type="match status" value="1"/>
</dbReference>
<dbReference type="GO" id="GO:0005739">
    <property type="term" value="C:mitochondrion"/>
    <property type="evidence" value="ECO:0007669"/>
    <property type="project" value="UniProtKB-SubCell"/>
</dbReference>
<keyword evidence="8" id="KW-1185">Reference proteome</keyword>
<dbReference type="Pfam" id="PF08583">
    <property type="entry name" value="Cmc1"/>
    <property type="match status" value="1"/>
</dbReference>
<feature type="coiled-coil region" evidence="6">
    <location>
        <begin position="87"/>
        <end position="119"/>
    </location>
</feature>
<evidence type="ECO:0000256" key="1">
    <source>
        <dbReference type="ARBA" id="ARBA00004173"/>
    </source>
</evidence>
<dbReference type="Proteomes" id="UP000324585">
    <property type="component" value="Unassembled WGS sequence"/>
</dbReference>
<keyword evidence="4" id="KW-1015">Disulfide bond</keyword>
<dbReference type="InterPro" id="IPR013892">
    <property type="entry name" value="Cyt_c_biogenesis_Cmc1-like"/>
</dbReference>
<name>A0A5J4YYV1_PORPP</name>
<evidence type="ECO:0000256" key="5">
    <source>
        <dbReference type="RuleBase" id="RU364104"/>
    </source>
</evidence>
<accession>A0A5J4YYV1</accession>
<dbReference type="PANTHER" id="PTHR22977">
    <property type="entry name" value="COX ASSEMBLY MITOCHONDRIAL PROTEIN"/>
    <property type="match status" value="1"/>
</dbReference>
<dbReference type="OMA" id="RVEKYGH"/>
<protein>
    <recommendedName>
        <fullName evidence="5">COX assembly mitochondrial protein</fullName>
    </recommendedName>
</protein>
<reference evidence="8" key="1">
    <citation type="journal article" date="2019" name="Nat. Commun.">
        <title>Expansion of phycobilisome linker gene families in mesophilic red algae.</title>
        <authorList>
            <person name="Lee J."/>
            <person name="Kim D."/>
            <person name="Bhattacharya D."/>
            <person name="Yoon H.S."/>
        </authorList>
    </citation>
    <scope>NUCLEOTIDE SEQUENCE [LARGE SCALE GENOMIC DNA]</scope>
    <source>
        <strain evidence="8">CCMP 1328</strain>
    </source>
</reference>
<dbReference type="PANTHER" id="PTHR22977:SF1">
    <property type="entry name" value="COX ASSEMBLY MITOCHONDRIAL PROTEIN 2 HOMOLOG"/>
    <property type="match status" value="1"/>
</dbReference>
<dbReference type="OrthoDB" id="532630at2759"/>
<organism evidence="7 8">
    <name type="scientific">Porphyridium purpureum</name>
    <name type="common">Red alga</name>
    <name type="synonym">Porphyridium cruentum</name>
    <dbReference type="NCBI Taxonomy" id="35688"/>
    <lineage>
        <taxon>Eukaryota</taxon>
        <taxon>Rhodophyta</taxon>
        <taxon>Bangiophyceae</taxon>
        <taxon>Porphyridiales</taxon>
        <taxon>Porphyridiaceae</taxon>
        <taxon>Porphyridium</taxon>
    </lineage>
</organism>
<evidence type="ECO:0000313" key="8">
    <source>
        <dbReference type="Proteomes" id="UP000324585"/>
    </source>
</evidence>
<comment type="similarity">
    <text evidence="2 5">Belongs to the CMC family.</text>
</comment>
<comment type="subcellular location">
    <subcellularLocation>
        <location evidence="1 5">Mitochondrion</location>
    </subcellularLocation>
</comment>
<proteinExistence type="inferred from homology"/>
<evidence type="ECO:0000313" key="7">
    <source>
        <dbReference type="EMBL" id="KAA8496486.1"/>
    </source>
</evidence>
<evidence type="ECO:0000256" key="2">
    <source>
        <dbReference type="ARBA" id="ARBA00007347"/>
    </source>
</evidence>
<dbReference type="AlphaFoldDB" id="A0A5J4YYV1"/>
<evidence type="ECO:0000256" key="4">
    <source>
        <dbReference type="ARBA" id="ARBA00023157"/>
    </source>
</evidence>